<feature type="repeat" description="TPR" evidence="3">
    <location>
        <begin position="506"/>
        <end position="539"/>
    </location>
</feature>
<dbReference type="InterPro" id="IPR011990">
    <property type="entry name" value="TPR-like_helical_dom_sf"/>
</dbReference>
<dbReference type="SMART" id="SM00225">
    <property type="entry name" value="BTB"/>
    <property type="match status" value="1"/>
</dbReference>
<dbReference type="SUPFAM" id="SSF54695">
    <property type="entry name" value="POZ domain"/>
    <property type="match status" value="1"/>
</dbReference>
<proteinExistence type="predicted"/>
<dbReference type="Gene3D" id="1.25.40.10">
    <property type="entry name" value="Tetratricopeptide repeat domain"/>
    <property type="match status" value="3"/>
</dbReference>
<dbReference type="InterPro" id="IPR050498">
    <property type="entry name" value="Ycf3"/>
</dbReference>
<dbReference type="OrthoDB" id="771227at2759"/>
<dbReference type="InterPro" id="IPR000210">
    <property type="entry name" value="BTB/POZ_dom"/>
</dbReference>
<accession>A0A397VNK8</accession>
<keyword evidence="6" id="KW-1185">Reference proteome</keyword>
<dbReference type="SMART" id="SM00028">
    <property type="entry name" value="TPR"/>
    <property type="match status" value="7"/>
</dbReference>
<reference evidence="5 6" key="1">
    <citation type="submission" date="2018-06" db="EMBL/GenBank/DDBJ databases">
        <title>Comparative genomics reveals the genomic features of Rhizophagus irregularis, R. cerebriforme, R. diaphanum and Gigaspora rosea, and their symbiotic lifestyle signature.</title>
        <authorList>
            <person name="Morin E."/>
            <person name="San Clemente H."/>
            <person name="Chen E.C.H."/>
            <person name="De La Providencia I."/>
            <person name="Hainaut M."/>
            <person name="Kuo A."/>
            <person name="Kohler A."/>
            <person name="Murat C."/>
            <person name="Tang N."/>
            <person name="Roy S."/>
            <person name="Loubradou J."/>
            <person name="Henrissat B."/>
            <person name="Grigoriev I.V."/>
            <person name="Corradi N."/>
            <person name="Roux C."/>
            <person name="Martin F.M."/>
        </authorList>
    </citation>
    <scope>NUCLEOTIDE SEQUENCE [LARGE SCALE GENOMIC DNA]</scope>
    <source>
        <strain evidence="5 6">DAOM 194757</strain>
    </source>
</reference>
<dbReference type="Gene3D" id="1.25.40.420">
    <property type="match status" value="1"/>
</dbReference>
<feature type="repeat" description="TPR" evidence="3">
    <location>
        <begin position="336"/>
        <end position="369"/>
    </location>
</feature>
<dbReference type="PROSITE" id="PS50005">
    <property type="entry name" value="TPR"/>
    <property type="match status" value="7"/>
</dbReference>
<dbReference type="STRING" id="44941.A0A397VNK8"/>
<comment type="caution">
    <text evidence="5">The sequence shown here is derived from an EMBL/GenBank/DDBJ whole genome shotgun (WGS) entry which is preliminary data.</text>
</comment>
<dbReference type="Gene3D" id="3.30.710.10">
    <property type="entry name" value="Potassium Channel Kv1.1, Chain A"/>
    <property type="match status" value="1"/>
</dbReference>
<feature type="repeat" description="TPR" evidence="3">
    <location>
        <begin position="404"/>
        <end position="437"/>
    </location>
</feature>
<dbReference type="GO" id="GO:0046813">
    <property type="term" value="P:receptor-mediated virion attachment to host cell"/>
    <property type="evidence" value="ECO:0007669"/>
    <property type="project" value="TreeGrafter"/>
</dbReference>
<evidence type="ECO:0000313" key="6">
    <source>
        <dbReference type="Proteomes" id="UP000266673"/>
    </source>
</evidence>
<feature type="repeat" description="TPR" evidence="3">
    <location>
        <begin position="540"/>
        <end position="573"/>
    </location>
</feature>
<dbReference type="Pfam" id="PF00651">
    <property type="entry name" value="BTB"/>
    <property type="match status" value="1"/>
</dbReference>
<gene>
    <name evidence="5" type="ORF">C2G38_2139710</name>
</gene>
<keyword evidence="2 3" id="KW-0802">TPR repeat</keyword>
<dbReference type="PROSITE" id="PS50097">
    <property type="entry name" value="BTB"/>
    <property type="match status" value="1"/>
</dbReference>
<evidence type="ECO:0000313" key="5">
    <source>
        <dbReference type="EMBL" id="RIB23532.1"/>
    </source>
</evidence>
<dbReference type="EMBL" id="QKWP01000257">
    <property type="protein sequence ID" value="RIB23532.1"/>
    <property type="molecule type" value="Genomic_DNA"/>
</dbReference>
<dbReference type="Pfam" id="PF13181">
    <property type="entry name" value="TPR_8"/>
    <property type="match status" value="1"/>
</dbReference>
<evidence type="ECO:0000259" key="4">
    <source>
        <dbReference type="PROSITE" id="PS50097"/>
    </source>
</evidence>
<feature type="repeat" description="TPR" evidence="3">
    <location>
        <begin position="370"/>
        <end position="403"/>
    </location>
</feature>
<dbReference type="Proteomes" id="UP000266673">
    <property type="component" value="Unassembled WGS sequence"/>
</dbReference>
<feature type="domain" description="BTB" evidence="4">
    <location>
        <begin position="23"/>
        <end position="95"/>
    </location>
</feature>
<sequence length="592" mass="67887">MAVAFYDKLSSDLSNLLIFGDEFNVTIEVGQAPNHQVFKAHSIILSSRCSYFKNKLRTMSYNEYNFKPIKRNDISVEVFDIIIRYIYNGAITLKSVNTSVMFDLLIASSEFGLEELVKYVQSLLVENNNSWIHLDFFYACQISFKENNFEDLKKFCTNIIIRQPAIIFDADKFITLPERTLVYILRLDDLQLDEGKVWDYVIKWGIAQISNLSPNPEQWTDENFLTMKNTLKNCLPLIRYFSISGDDVFKKVRPYHKILDATLWEDLMKKFMAPSDVIASTILPARNILHKDKSSTSSTIFVPGQHFTSISQPIITQPSTTNNKPIITQPSTTNNTTILRTSGENYFKMGKYEEAIIDYTKSLEIEPNDITILKYRGIAYLMIGKCELAVADLSKALKLKPNDAFVLRNRGEAYRKLAKYKDAISDLNKSLKIEPNEAFALRSRGTTYHDMGKNKEAIADLTKSLNIEPNNAFALKNRGSTYRKMGKYEDALVDLITSLEIEPGNAWALRNRGETYYMMEKYEEALIDLTKSLEIEPNNAWTLRFRGATYQMMGKYNEALIDINKSLDIEPNNSAALKIQKKLIADMKKIIK</sequence>
<dbReference type="Pfam" id="PF13414">
    <property type="entry name" value="TPR_11"/>
    <property type="match status" value="1"/>
</dbReference>
<dbReference type="SUPFAM" id="SSF48452">
    <property type="entry name" value="TPR-like"/>
    <property type="match status" value="1"/>
</dbReference>
<dbReference type="InterPro" id="IPR013105">
    <property type="entry name" value="TPR_2"/>
</dbReference>
<dbReference type="PANTHER" id="PTHR44858:SF1">
    <property type="entry name" value="UDP-N-ACETYLGLUCOSAMINE--PEPTIDE N-ACETYLGLUCOSAMINYLTRANSFERASE SPINDLY-RELATED"/>
    <property type="match status" value="1"/>
</dbReference>
<evidence type="ECO:0000256" key="2">
    <source>
        <dbReference type="ARBA" id="ARBA00022803"/>
    </source>
</evidence>
<organism evidence="5 6">
    <name type="scientific">Gigaspora rosea</name>
    <dbReference type="NCBI Taxonomy" id="44941"/>
    <lineage>
        <taxon>Eukaryota</taxon>
        <taxon>Fungi</taxon>
        <taxon>Fungi incertae sedis</taxon>
        <taxon>Mucoromycota</taxon>
        <taxon>Glomeromycotina</taxon>
        <taxon>Glomeromycetes</taxon>
        <taxon>Diversisporales</taxon>
        <taxon>Gigasporaceae</taxon>
        <taxon>Gigaspora</taxon>
    </lineage>
</organism>
<dbReference type="AlphaFoldDB" id="A0A397VNK8"/>
<dbReference type="InterPro" id="IPR019734">
    <property type="entry name" value="TPR_rpt"/>
</dbReference>
<keyword evidence="1" id="KW-0677">Repeat</keyword>
<dbReference type="Pfam" id="PF07719">
    <property type="entry name" value="TPR_2"/>
    <property type="match status" value="1"/>
</dbReference>
<dbReference type="PROSITE" id="PS50293">
    <property type="entry name" value="TPR_REGION"/>
    <property type="match status" value="3"/>
</dbReference>
<protein>
    <recommendedName>
        <fullName evidence="4">BTB domain-containing protein</fullName>
    </recommendedName>
</protein>
<evidence type="ECO:0000256" key="3">
    <source>
        <dbReference type="PROSITE-ProRule" id="PRU00339"/>
    </source>
</evidence>
<name>A0A397VNK8_9GLOM</name>
<evidence type="ECO:0000256" key="1">
    <source>
        <dbReference type="ARBA" id="ARBA00022737"/>
    </source>
</evidence>
<dbReference type="InterPro" id="IPR011333">
    <property type="entry name" value="SKP1/BTB/POZ_sf"/>
</dbReference>
<feature type="repeat" description="TPR" evidence="3">
    <location>
        <begin position="472"/>
        <end position="505"/>
    </location>
</feature>
<dbReference type="Pfam" id="PF13424">
    <property type="entry name" value="TPR_12"/>
    <property type="match status" value="1"/>
</dbReference>
<feature type="repeat" description="TPR" evidence="3">
    <location>
        <begin position="438"/>
        <end position="471"/>
    </location>
</feature>
<dbReference type="PANTHER" id="PTHR44858">
    <property type="entry name" value="TETRATRICOPEPTIDE REPEAT PROTEIN 6"/>
    <property type="match status" value="1"/>
</dbReference>